<feature type="transmembrane region" description="Helical" evidence="2">
    <location>
        <begin position="20"/>
        <end position="41"/>
    </location>
</feature>
<evidence type="ECO:0000256" key="2">
    <source>
        <dbReference type="SAM" id="Phobius"/>
    </source>
</evidence>
<name>A0ABW8LIY0_9ACTN</name>
<evidence type="ECO:0000313" key="3">
    <source>
        <dbReference type="EMBL" id="MFK4264655.1"/>
    </source>
</evidence>
<feature type="compositionally biased region" description="Basic residues" evidence="1">
    <location>
        <begin position="301"/>
        <end position="312"/>
    </location>
</feature>
<sequence length="345" mass="36931">MGAARIEPAAVERSRYVKRAAQAAGVGLAAVAASVFATWLLLDSSACQNAPGYGCLGVAVLWSYLVPFLNFLLTWAALRILEIRPAWLTALLGTGIGWYLVTSINVVWSLPGDTQYVQPALCAAAFALAAWFTQSRRPLWPRVAAALALVLLMPLDSLATTQLARSKQENELADARVPLLGPQLPAGYHLNGVGTNRAAAGHEATFYYRISPDSLDGGANTMDELHQEIQVTVGPVQPGFTPPSHCAALTSVYPVPSPACTPVAPGVWRSSNHQYVKYFTRVGDAVAVLEASTPPSEQRRSPRARQHHASPHAVVLHRRLNGRHARANRLGAVVSSGPGWACCRP</sequence>
<protein>
    <submittedName>
        <fullName evidence="3">Uncharacterized protein</fullName>
    </submittedName>
</protein>
<feature type="transmembrane region" description="Helical" evidence="2">
    <location>
        <begin position="139"/>
        <end position="159"/>
    </location>
</feature>
<keyword evidence="2" id="KW-0472">Membrane</keyword>
<feature type="transmembrane region" description="Helical" evidence="2">
    <location>
        <begin position="88"/>
        <end position="110"/>
    </location>
</feature>
<feature type="region of interest" description="Disordered" evidence="1">
    <location>
        <begin position="291"/>
        <end position="312"/>
    </location>
</feature>
<keyword evidence="4" id="KW-1185">Reference proteome</keyword>
<keyword evidence="2" id="KW-1133">Transmembrane helix</keyword>
<dbReference type="Proteomes" id="UP001620295">
    <property type="component" value="Unassembled WGS sequence"/>
</dbReference>
<evidence type="ECO:0000256" key="1">
    <source>
        <dbReference type="SAM" id="MobiDB-lite"/>
    </source>
</evidence>
<dbReference type="RefSeq" id="WP_404745841.1">
    <property type="nucleotide sequence ID" value="NZ_JBJDQH010000002.1"/>
</dbReference>
<keyword evidence="2" id="KW-0812">Transmembrane</keyword>
<dbReference type="EMBL" id="JBJDQH010000002">
    <property type="protein sequence ID" value="MFK4264655.1"/>
    <property type="molecule type" value="Genomic_DNA"/>
</dbReference>
<proteinExistence type="predicted"/>
<gene>
    <name evidence="3" type="ORF">ACI2L5_06900</name>
</gene>
<feature type="transmembrane region" description="Helical" evidence="2">
    <location>
        <begin position="116"/>
        <end position="132"/>
    </location>
</feature>
<feature type="transmembrane region" description="Helical" evidence="2">
    <location>
        <begin position="61"/>
        <end position="81"/>
    </location>
</feature>
<reference evidence="3 4" key="1">
    <citation type="submission" date="2024-11" db="EMBL/GenBank/DDBJ databases">
        <title>The Natural Products Discovery Center: Release of the First 8490 Sequenced Strains for Exploring Actinobacteria Biosynthetic Diversity.</title>
        <authorList>
            <person name="Kalkreuter E."/>
            <person name="Kautsar S.A."/>
            <person name="Yang D."/>
            <person name="Bader C.D."/>
            <person name="Teijaro C.N."/>
            <person name="Fluegel L."/>
            <person name="Davis C.M."/>
            <person name="Simpson J.R."/>
            <person name="Lauterbach L."/>
            <person name="Steele A.D."/>
            <person name="Gui C."/>
            <person name="Meng S."/>
            <person name="Li G."/>
            <person name="Viehrig K."/>
            <person name="Ye F."/>
            <person name="Su P."/>
            <person name="Kiefer A.F."/>
            <person name="Nichols A."/>
            <person name="Cepeda A.J."/>
            <person name="Yan W."/>
            <person name="Fan B."/>
            <person name="Jiang Y."/>
            <person name="Adhikari A."/>
            <person name="Zheng C.-J."/>
            <person name="Schuster L."/>
            <person name="Cowan T.M."/>
            <person name="Smanski M.J."/>
            <person name="Chevrette M.G."/>
            <person name="De Carvalho L.P.S."/>
            <person name="Shen B."/>
        </authorList>
    </citation>
    <scope>NUCLEOTIDE SEQUENCE [LARGE SCALE GENOMIC DNA]</scope>
    <source>
        <strain evidence="3 4">NPDC020863</strain>
    </source>
</reference>
<comment type="caution">
    <text evidence="3">The sequence shown here is derived from an EMBL/GenBank/DDBJ whole genome shotgun (WGS) entry which is preliminary data.</text>
</comment>
<accession>A0ABW8LIY0</accession>
<evidence type="ECO:0000313" key="4">
    <source>
        <dbReference type="Proteomes" id="UP001620295"/>
    </source>
</evidence>
<organism evidence="3 4">
    <name type="scientific">Streptomyces milbemycinicus</name>
    <dbReference type="NCBI Taxonomy" id="476552"/>
    <lineage>
        <taxon>Bacteria</taxon>
        <taxon>Bacillati</taxon>
        <taxon>Actinomycetota</taxon>
        <taxon>Actinomycetes</taxon>
        <taxon>Kitasatosporales</taxon>
        <taxon>Streptomycetaceae</taxon>
        <taxon>Streptomyces</taxon>
    </lineage>
</organism>